<feature type="compositionally biased region" description="Basic residues" evidence="2">
    <location>
        <begin position="339"/>
        <end position="349"/>
    </location>
</feature>
<dbReference type="InterPro" id="IPR013176">
    <property type="entry name" value="Ccz1"/>
</dbReference>
<reference evidence="5 6" key="1">
    <citation type="journal article" date="2022" name="G3 (Bethesda)">
        <title>Enemy or ally: a genomic approach to elucidate the lifestyle of Phyllosticta citrichinaensis.</title>
        <authorList>
            <person name="Buijs V.A."/>
            <person name="Groenewald J.Z."/>
            <person name="Haridas S."/>
            <person name="LaButti K.M."/>
            <person name="Lipzen A."/>
            <person name="Martin F.M."/>
            <person name="Barry K."/>
            <person name="Grigoriev I.V."/>
            <person name="Crous P.W."/>
            <person name="Seidl M.F."/>
        </authorList>
    </citation>
    <scope>NUCLEOTIDE SEQUENCE [LARGE SCALE GENOMIC DNA]</scope>
    <source>
        <strain evidence="5 6">CBS 129764</strain>
    </source>
</reference>
<evidence type="ECO:0000313" key="5">
    <source>
        <dbReference type="EMBL" id="KAK8175851.1"/>
    </source>
</evidence>
<feature type="compositionally biased region" description="Basic and acidic residues" evidence="2">
    <location>
        <begin position="455"/>
        <end position="465"/>
    </location>
</feature>
<feature type="region of interest" description="Disordered" evidence="2">
    <location>
        <begin position="118"/>
        <end position="138"/>
    </location>
</feature>
<evidence type="ECO:0000256" key="3">
    <source>
        <dbReference type="SAM" id="SignalP"/>
    </source>
</evidence>
<comment type="caution">
    <text evidence="5">The sequence shown here is derived from an EMBL/GenBank/DDBJ whole genome shotgun (WGS) entry which is preliminary data.</text>
</comment>
<dbReference type="EMBL" id="JBBWUH010000002">
    <property type="protein sequence ID" value="KAK8175851.1"/>
    <property type="molecule type" value="Genomic_DNA"/>
</dbReference>
<dbReference type="PANTHER" id="PTHR13056:SF0">
    <property type="entry name" value="VACUOLAR FUSION PROTEIN CCZ1 HOMOLOG-RELATED"/>
    <property type="match status" value="1"/>
</dbReference>
<dbReference type="InterPro" id="IPR043987">
    <property type="entry name" value="CCZ1/INTU/HSP4_longin_1"/>
</dbReference>
<feature type="compositionally biased region" description="Polar residues" evidence="2">
    <location>
        <begin position="119"/>
        <end position="133"/>
    </location>
</feature>
<proteinExistence type="inferred from homology"/>
<gene>
    <name evidence="5" type="ORF">IWX90DRAFT_123802</name>
</gene>
<feature type="region of interest" description="Disordered" evidence="2">
    <location>
        <begin position="762"/>
        <end position="857"/>
    </location>
</feature>
<feature type="compositionally biased region" description="Basic and acidic residues" evidence="2">
    <location>
        <begin position="350"/>
        <end position="359"/>
    </location>
</feature>
<sequence length="885" mass="96298">MATKVVPAQLAFLAIYCPSLASSDETFRDQLLFYYSKAAKSRKDANGDAPEADDAARNDEHIRLRQIGLAQGMVDFARSFSNGEPVDHVDTEKSRIVLHELENGWWVLASIDLTRLPAHSTSSKPTDSGSPSASPGLEYSAREVAPPRLLVTQILRAHNVFQLHHGPSLADLYRRLPRQRFCAILDKFWARFAGDWDVLMHGSPATDIYNGVKLAAGGELGMGVGEEEWGSGERDVFEDFATRTDGLVDMVISRFGEPSKDLQKSDPKATTNLRKSIATQISEPWMGAGMDPEAGDGVIFSGMGAISRCSLRDLTNWMQWIYTYGEHAYGVKENPTSGRQRRRRPPRTARKAERSDKHQRAVSQVSGPRAPARTASSLPPGIPRPIVTAVEQSLDQASEAAQTSRRDDDAENDQQAPDADEDTWMKYLTLGYGSNWNGKKSRSQHQRSQSTHARPHGDSEKRNKAEVQPNTPPSREVKDNRVTEHIKRENGGHFLIGLQSNLDENAIGDGERASDAPAGSGDWESRMSIRTVHVEVKQDPKDFDRRASETTVIPGKWEFQKLRVIVYVHRPFITTLLFAPRTDALSYPAFYRHLHSYLAPLHKPLSLSTAPARVAARIAASSYPYTAAASNSDQPIYDLVHDPLRMTIHSSIPNIPQPGTFSAEGLSPARLRGGGSSPWTRIEALNVHAQILATLAGTRRSPHEIERTAKTSRGWWLVWMRLPPSEDTSTDDGLPPASSTQVSPEASPWLAPASDETVASMFDRPSSSAGVPGNEITCEDHPASSTDAARDVPLPSRSSSTPLRSISSPVASPSSPASVSSASSPSSDSTDASTIKRSSGHGGDGAGGEINDVGVGTTGWGARGLVEGVGVDARKYVEGLLSLNR</sequence>
<feature type="region of interest" description="Disordered" evidence="2">
    <location>
        <begin position="726"/>
        <end position="750"/>
    </location>
</feature>
<evidence type="ECO:0000259" key="4">
    <source>
        <dbReference type="Pfam" id="PF19031"/>
    </source>
</evidence>
<feature type="domain" description="CCZ1/INTU/HSP4 first Longin" evidence="4">
    <location>
        <begin position="11"/>
        <end position="114"/>
    </location>
</feature>
<feature type="compositionally biased region" description="Low complexity" evidence="2">
    <location>
        <begin position="793"/>
        <end position="835"/>
    </location>
</feature>
<dbReference type="PANTHER" id="PTHR13056">
    <property type="entry name" value="VACUOLAR FUSION PROTEIN CCZ1 HOMOLOG-RELATED"/>
    <property type="match status" value="1"/>
</dbReference>
<accession>A0ABR1Y3W9</accession>
<evidence type="ECO:0000256" key="2">
    <source>
        <dbReference type="SAM" id="MobiDB-lite"/>
    </source>
</evidence>
<dbReference type="Proteomes" id="UP001456524">
    <property type="component" value="Unassembled WGS sequence"/>
</dbReference>
<comment type="similarity">
    <text evidence="1">Belongs to the CCZ1 family.</text>
</comment>
<keyword evidence="3" id="KW-0732">Signal</keyword>
<name>A0ABR1Y3W9_9PEZI</name>
<evidence type="ECO:0000313" key="6">
    <source>
        <dbReference type="Proteomes" id="UP001456524"/>
    </source>
</evidence>
<organism evidence="5 6">
    <name type="scientific">Phyllosticta citrichinensis</name>
    <dbReference type="NCBI Taxonomy" id="1130410"/>
    <lineage>
        <taxon>Eukaryota</taxon>
        <taxon>Fungi</taxon>
        <taxon>Dikarya</taxon>
        <taxon>Ascomycota</taxon>
        <taxon>Pezizomycotina</taxon>
        <taxon>Dothideomycetes</taxon>
        <taxon>Dothideomycetes incertae sedis</taxon>
        <taxon>Botryosphaeriales</taxon>
        <taxon>Phyllostictaceae</taxon>
        <taxon>Phyllosticta</taxon>
    </lineage>
</organism>
<feature type="compositionally biased region" description="Polar residues" evidence="2">
    <location>
        <begin position="390"/>
        <end position="403"/>
    </location>
</feature>
<dbReference type="Pfam" id="PF19031">
    <property type="entry name" value="Intu_longin_1"/>
    <property type="match status" value="1"/>
</dbReference>
<keyword evidence="6" id="KW-1185">Reference proteome</keyword>
<evidence type="ECO:0000256" key="1">
    <source>
        <dbReference type="ARBA" id="ARBA00005352"/>
    </source>
</evidence>
<feature type="chain" id="PRO_5046539467" description="CCZ1/INTU/HSP4 first Longin domain-containing protein" evidence="3">
    <location>
        <begin position="22"/>
        <end position="885"/>
    </location>
</feature>
<protein>
    <recommendedName>
        <fullName evidence="4">CCZ1/INTU/HSP4 first Longin domain-containing protein</fullName>
    </recommendedName>
</protein>
<feature type="region of interest" description="Disordered" evidence="2">
    <location>
        <begin position="330"/>
        <end position="482"/>
    </location>
</feature>
<feature type="signal peptide" evidence="3">
    <location>
        <begin position="1"/>
        <end position="21"/>
    </location>
</feature>